<feature type="compositionally biased region" description="Gly residues" evidence="2">
    <location>
        <begin position="231"/>
        <end position="240"/>
    </location>
</feature>
<feature type="compositionally biased region" description="Polar residues" evidence="2">
    <location>
        <begin position="8"/>
        <end position="18"/>
    </location>
</feature>
<name>A0A1B6G2C8_9HEMI</name>
<feature type="coiled-coil region" evidence="1">
    <location>
        <begin position="181"/>
        <end position="208"/>
    </location>
</feature>
<gene>
    <name evidence="3" type="ORF">g.27466</name>
</gene>
<protein>
    <submittedName>
        <fullName evidence="3">Uncharacterized protein</fullName>
    </submittedName>
</protein>
<dbReference type="AlphaFoldDB" id="A0A1B6G2C8"/>
<feature type="region of interest" description="Disordered" evidence="2">
    <location>
        <begin position="107"/>
        <end position="156"/>
    </location>
</feature>
<feature type="region of interest" description="Disordered" evidence="2">
    <location>
        <begin position="1"/>
        <end position="28"/>
    </location>
</feature>
<dbReference type="EMBL" id="GECZ01013316">
    <property type="protein sequence ID" value="JAS56453.1"/>
    <property type="molecule type" value="Transcribed_RNA"/>
</dbReference>
<proteinExistence type="predicted"/>
<evidence type="ECO:0000256" key="1">
    <source>
        <dbReference type="SAM" id="Coils"/>
    </source>
</evidence>
<organism evidence="3">
    <name type="scientific">Cuerna arida</name>
    <dbReference type="NCBI Taxonomy" id="1464854"/>
    <lineage>
        <taxon>Eukaryota</taxon>
        <taxon>Metazoa</taxon>
        <taxon>Ecdysozoa</taxon>
        <taxon>Arthropoda</taxon>
        <taxon>Hexapoda</taxon>
        <taxon>Insecta</taxon>
        <taxon>Pterygota</taxon>
        <taxon>Neoptera</taxon>
        <taxon>Paraneoptera</taxon>
        <taxon>Hemiptera</taxon>
        <taxon>Auchenorrhyncha</taxon>
        <taxon>Membracoidea</taxon>
        <taxon>Cicadellidae</taxon>
        <taxon>Cicadellinae</taxon>
        <taxon>Proconiini</taxon>
        <taxon>Cuerna</taxon>
    </lineage>
</organism>
<feature type="region of interest" description="Disordered" evidence="2">
    <location>
        <begin position="213"/>
        <end position="240"/>
    </location>
</feature>
<evidence type="ECO:0000256" key="2">
    <source>
        <dbReference type="SAM" id="MobiDB-lite"/>
    </source>
</evidence>
<evidence type="ECO:0000313" key="3">
    <source>
        <dbReference type="EMBL" id="JAS56453.1"/>
    </source>
</evidence>
<feature type="non-terminal residue" evidence="3">
    <location>
        <position position="1"/>
    </location>
</feature>
<feature type="region of interest" description="Disordered" evidence="2">
    <location>
        <begin position="46"/>
        <end position="66"/>
    </location>
</feature>
<reference evidence="3" key="1">
    <citation type="submission" date="2015-11" db="EMBL/GenBank/DDBJ databases">
        <title>De novo transcriptome assembly of four potential Pierce s Disease insect vectors from Arizona vineyards.</title>
        <authorList>
            <person name="Tassone E.E."/>
        </authorList>
    </citation>
    <scope>NUCLEOTIDE SEQUENCE</scope>
</reference>
<accession>A0A1B6G2C8</accession>
<feature type="compositionally biased region" description="Polar residues" evidence="2">
    <location>
        <begin position="56"/>
        <end position="65"/>
    </location>
</feature>
<keyword evidence="1" id="KW-0175">Coiled coil</keyword>
<sequence length="240" mass="27055">EQLERQRAVNQQARQMFSPSRRDYTPRRHRLRPDYWRRRLLDGSETSECEDPYSSIDGSWSTTTEPECGDVYSPLDGSWSTGDESIDAGATGRTYRMMNRVYDSCSYEDPSYSDASPEYTSRRRPRSLSPYGGSCPPAAGPSQRRSRSLSPYGGSCPPTVCPRSPIAANVSQSSGEMDSSVERLLETQRQLNEDLRRLQDAINQIFLRRDPYPSNTARPSLHRTEGCPVWGPGGSSRRGR</sequence>